<evidence type="ECO:0000256" key="2">
    <source>
        <dbReference type="ARBA" id="ARBA00022729"/>
    </source>
</evidence>
<evidence type="ECO:0000256" key="3">
    <source>
        <dbReference type="ARBA" id="ARBA00022801"/>
    </source>
</evidence>
<dbReference type="SUPFAM" id="SSF53649">
    <property type="entry name" value="Alkaline phosphatase-like"/>
    <property type="match status" value="1"/>
</dbReference>
<feature type="non-terminal residue" evidence="7">
    <location>
        <position position="457"/>
    </location>
</feature>
<evidence type="ECO:0000256" key="1">
    <source>
        <dbReference type="ARBA" id="ARBA00008779"/>
    </source>
</evidence>
<proteinExistence type="inferred from homology"/>
<organism evidence="7">
    <name type="scientific">uncultured Nocardioides sp</name>
    <dbReference type="NCBI Taxonomy" id="198441"/>
    <lineage>
        <taxon>Bacteria</taxon>
        <taxon>Bacillati</taxon>
        <taxon>Actinomycetota</taxon>
        <taxon>Actinomycetes</taxon>
        <taxon>Propionibacteriales</taxon>
        <taxon>Nocardioidaceae</taxon>
        <taxon>Nocardioides</taxon>
        <taxon>environmental samples</taxon>
    </lineage>
</organism>
<name>A0A6J4PLL8_9ACTN</name>
<comment type="similarity">
    <text evidence="1">Belongs to the sulfatase family.</text>
</comment>
<dbReference type="EMBL" id="CADCUP010000232">
    <property type="protein sequence ID" value="CAA9419517.1"/>
    <property type="molecule type" value="Genomic_DNA"/>
</dbReference>
<evidence type="ECO:0000259" key="6">
    <source>
        <dbReference type="Pfam" id="PF00884"/>
    </source>
</evidence>
<accession>A0A6J4PLL8</accession>
<dbReference type="Pfam" id="PF00884">
    <property type="entry name" value="Sulfatase"/>
    <property type="match status" value="1"/>
</dbReference>
<reference evidence="7" key="1">
    <citation type="submission" date="2020-02" db="EMBL/GenBank/DDBJ databases">
        <authorList>
            <person name="Meier V. D."/>
        </authorList>
    </citation>
    <scope>NUCLEOTIDE SEQUENCE</scope>
    <source>
        <strain evidence="7">AVDCRST_MAG06</strain>
    </source>
</reference>
<evidence type="ECO:0000256" key="4">
    <source>
        <dbReference type="ARBA" id="ARBA00023180"/>
    </source>
</evidence>
<dbReference type="InterPro" id="IPR000917">
    <property type="entry name" value="Sulfatase_N"/>
</dbReference>
<dbReference type="GO" id="GO:0047753">
    <property type="term" value="F:choline-sulfatase activity"/>
    <property type="evidence" value="ECO:0007669"/>
    <property type="project" value="UniProtKB-EC"/>
</dbReference>
<feature type="region of interest" description="Disordered" evidence="5">
    <location>
        <begin position="328"/>
        <end position="349"/>
    </location>
</feature>
<evidence type="ECO:0000256" key="5">
    <source>
        <dbReference type="SAM" id="MobiDB-lite"/>
    </source>
</evidence>
<protein>
    <submittedName>
        <fullName evidence="7">Choline-sulfatase</fullName>
        <ecNumber evidence="7">3.1.6.6</ecNumber>
    </submittedName>
</protein>
<dbReference type="PANTHER" id="PTHR43108">
    <property type="entry name" value="N-ACETYLGLUCOSAMINE-6-SULFATASE FAMILY MEMBER"/>
    <property type="match status" value="1"/>
</dbReference>
<keyword evidence="4" id="KW-0325">Glycoprotein</keyword>
<dbReference type="AlphaFoldDB" id="A0A6J4PLL8"/>
<keyword evidence="3 7" id="KW-0378">Hydrolase</keyword>
<feature type="domain" description="Sulfatase N-terminal" evidence="6">
    <location>
        <begin position="79"/>
        <end position="457"/>
    </location>
</feature>
<keyword evidence="2" id="KW-0732">Signal</keyword>
<evidence type="ECO:0000313" key="7">
    <source>
        <dbReference type="EMBL" id="CAA9419517.1"/>
    </source>
</evidence>
<sequence>MWVETGFEEDTARMRRHGGIAALIGLVAGSVLLAGCGTVGPRPAAAADPPRPVSDQGAAQGDRAPSQQGGTTRERADRPNIVLVLMDDFSMDLLQTMKGARRLARKGASYPHSFVVDSLCCVSRSSIFTGQYPHQTGVRTNTAAGPSNSGPMGGWEAFDTYGNDERSVNVRLQDAGYTTGFVGKYLNEYEYVPGRKPVPPVPPGWSQFNVVFGSAYDGWGFDSTTIRDGGLHLVSHPAPPAGSPASVIDDAYAGRAIEDYALDFIREHRGGQAPYFLEVAPYATHSRVNAAGAYAGEPLFPAMLRDRVGGTRPGGNCGVPCRRLTTRDLPGFGDDRADNRPRRRNGRPATAWNTLRDRLPASAYVESLRTRAQMAQSVDRTLRKIIRAVGDDTVVVLTSDNGFHLGQHGLGRGKGTAYDTDVRVPLLIAGPGIAPGRRQEMVNNIDLAPTFEDLAGI</sequence>
<dbReference type="PANTHER" id="PTHR43108:SF8">
    <property type="entry name" value="SD21168P"/>
    <property type="match status" value="1"/>
</dbReference>
<dbReference type="Gene3D" id="3.40.720.10">
    <property type="entry name" value="Alkaline Phosphatase, subunit A"/>
    <property type="match status" value="1"/>
</dbReference>
<gene>
    <name evidence="7" type="ORF">AVDCRST_MAG06-3435</name>
</gene>
<feature type="region of interest" description="Disordered" evidence="5">
    <location>
        <begin position="41"/>
        <end position="77"/>
    </location>
</feature>
<dbReference type="PROSITE" id="PS00149">
    <property type="entry name" value="SULFATASE_2"/>
    <property type="match status" value="1"/>
</dbReference>
<dbReference type="EC" id="3.1.6.6" evidence="7"/>
<dbReference type="InterPro" id="IPR024607">
    <property type="entry name" value="Sulfatase_CS"/>
</dbReference>
<dbReference type="InterPro" id="IPR017850">
    <property type="entry name" value="Alkaline_phosphatase_core_sf"/>
</dbReference>